<sequence>MAVHKPLIGGFAALITLFVLLGASSSLPSSYFTVVNGDTSNEFALTSHGFSFVEPRRLNADSGTQPDAEKAIATEIQNLSASIDSDFGSTDYGHCFDQRQRYFLNSLSPRAPPLQS</sequence>
<keyword evidence="2" id="KW-1185">Reference proteome</keyword>
<dbReference type="AlphaFoldDB" id="A0A840QZN6"/>
<dbReference type="EMBL" id="JACHHW010000001">
    <property type="protein sequence ID" value="MBB5185917.1"/>
    <property type="molecule type" value="Genomic_DNA"/>
</dbReference>
<evidence type="ECO:0000313" key="1">
    <source>
        <dbReference type="EMBL" id="MBB5185917.1"/>
    </source>
</evidence>
<dbReference type="Proteomes" id="UP000536640">
    <property type="component" value="Unassembled WGS sequence"/>
</dbReference>
<reference evidence="1 2" key="1">
    <citation type="submission" date="2020-08" db="EMBL/GenBank/DDBJ databases">
        <title>Genomic Encyclopedia of Type Strains, Phase IV (KMG-IV): sequencing the most valuable type-strain genomes for metagenomic binning, comparative biology and taxonomic classification.</title>
        <authorList>
            <person name="Goeker M."/>
        </authorList>
    </citation>
    <scope>NUCLEOTIDE SEQUENCE [LARGE SCALE GENOMIC DNA]</scope>
    <source>
        <strain evidence="1 2">DSM 25701</strain>
    </source>
</reference>
<name>A0A840QZN6_9GAMM</name>
<gene>
    <name evidence="1" type="ORF">HNQ57_000176</name>
</gene>
<comment type="caution">
    <text evidence="1">The sequence shown here is derived from an EMBL/GenBank/DDBJ whole genome shotgun (WGS) entry which is preliminary data.</text>
</comment>
<protein>
    <submittedName>
        <fullName evidence="1">Uncharacterized protein</fullName>
    </submittedName>
</protein>
<organism evidence="1 2">
    <name type="scientific">Zhongshania antarctica</name>
    <dbReference type="NCBI Taxonomy" id="641702"/>
    <lineage>
        <taxon>Bacteria</taxon>
        <taxon>Pseudomonadati</taxon>
        <taxon>Pseudomonadota</taxon>
        <taxon>Gammaproteobacteria</taxon>
        <taxon>Cellvibrionales</taxon>
        <taxon>Spongiibacteraceae</taxon>
        <taxon>Zhongshania</taxon>
    </lineage>
</organism>
<accession>A0A840QZN6</accession>
<evidence type="ECO:0000313" key="2">
    <source>
        <dbReference type="Proteomes" id="UP000536640"/>
    </source>
</evidence>
<proteinExistence type="predicted"/>
<dbReference type="RefSeq" id="WP_184460752.1">
    <property type="nucleotide sequence ID" value="NZ_JACHHW010000001.1"/>
</dbReference>